<proteinExistence type="predicted"/>
<dbReference type="Proteomes" id="UP000823561">
    <property type="component" value="Chromosome 7"/>
</dbReference>
<organism evidence="1 2">
    <name type="scientific">Alosa alosa</name>
    <name type="common">allis shad</name>
    <dbReference type="NCBI Taxonomy" id="278164"/>
    <lineage>
        <taxon>Eukaryota</taxon>
        <taxon>Metazoa</taxon>
        <taxon>Chordata</taxon>
        <taxon>Craniata</taxon>
        <taxon>Vertebrata</taxon>
        <taxon>Euteleostomi</taxon>
        <taxon>Actinopterygii</taxon>
        <taxon>Neopterygii</taxon>
        <taxon>Teleostei</taxon>
        <taxon>Clupei</taxon>
        <taxon>Clupeiformes</taxon>
        <taxon>Clupeoidei</taxon>
        <taxon>Clupeidae</taxon>
        <taxon>Alosa</taxon>
    </lineage>
</organism>
<evidence type="ECO:0000313" key="1">
    <source>
        <dbReference type="EMBL" id="KAG5278784.1"/>
    </source>
</evidence>
<dbReference type="InterPro" id="IPR013783">
    <property type="entry name" value="Ig-like_fold"/>
</dbReference>
<dbReference type="Gene3D" id="2.60.40.10">
    <property type="entry name" value="Immunoglobulins"/>
    <property type="match status" value="1"/>
</dbReference>
<comment type="caution">
    <text evidence="1">The sequence shown here is derived from an EMBL/GenBank/DDBJ whole genome shotgun (WGS) entry which is preliminary data.</text>
</comment>
<name>A0AAV6GWF1_9TELE</name>
<reference evidence="1" key="1">
    <citation type="submission" date="2020-10" db="EMBL/GenBank/DDBJ databases">
        <title>Chromosome-scale genome assembly of the Allis shad, Alosa alosa.</title>
        <authorList>
            <person name="Margot Z."/>
            <person name="Christophe K."/>
            <person name="Cabau C."/>
            <person name="Louis A."/>
            <person name="Berthelot C."/>
            <person name="Parey E."/>
            <person name="Roest Crollius H."/>
            <person name="Montfort J."/>
            <person name="Robinson-Rechavi M."/>
            <person name="Bucao C."/>
            <person name="Bouchez O."/>
            <person name="Gislard M."/>
            <person name="Lluch J."/>
            <person name="Milhes M."/>
            <person name="Lampietro C."/>
            <person name="Lopez Roques C."/>
            <person name="Donnadieu C."/>
            <person name="Braasch I."/>
            <person name="Desvignes T."/>
            <person name="Postlethwait J."/>
            <person name="Bobe J."/>
            <person name="Guiguen Y."/>
        </authorList>
    </citation>
    <scope>NUCLEOTIDE SEQUENCE</scope>
    <source>
        <strain evidence="1">M-15738</strain>
        <tissue evidence="1">Blood</tissue>
    </source>
</reference>
<dbReference type="EMBL" id="JADWDJ010000007">
    <property type="protein sequence ID" value="KAG5278784.1"/>
    <property type="molecule type" value="Genomic_DNA"/>
</dbReference>
<dbReference type="AlphaFoldDB" id="A0AAV6GWF1"/>
<protein>
    <recommendedName>
        <fullName evidence="3">Ig-like domain-containing protein</fullName>
    </recommendedName>
</protein>
<accession>A0AAV6GWF1</accession>
<evidence type="ECO:0000313" key="2">
    <source>
        <dbReference type="Proteomes" id="UP000823561"/>
    </source>
</evidence>
<dbReference type="PANTHER" id="PTHR46013:SF4">
    <property type="entry name" value="B-CELL RECEPTOR CD22-RELATED"/>
    <property type="match status" value="1"/>
</dbReference>
<keyword evidence="2" id="KW-1185">Reference proteome</keyword>
<dbReference type="SUPFAM" id="SSF48726">
    <property type="entry name" value="Immunoglobulin"/>
    <property type="match status" value="1"/>
</dbReference>
<evidence type="ECO:0008006" key="3">
    <source>
        <dbReference type="Google" id="ProtNLM"/>
    </source>
</evidence>
<gene>
    <name evidence="1" type="ORF">AALO_G00102740</name>
</gene>
<dbReference type="PANTHER" id="PTHR46013">
    <property type="entry name" value="VASCULAR CELL ADHESION MOLECULE 1"/>
    <property type="match status" value="1"/>
</dbReference>
<feature type="non-terminal residue" evidence="1">
    <location>
        <position position="1"/>
    </location>
</feature>
<dbReference type="InterPro" id="IPR036179">
    <property type="entry name" value="Ig-like_dom_sf"/>
</dbReference>
<sequence length="201" mass="22874">NEIYILKTLVDYTEFDVFSGVQSWYSVTYSDPRVCGIKGASVVLRCRYGYSWIGHYIGGEWCKENKGRFREYNYPNYPDCSLVIDKLSGDHAGVYQFWFYTTLHRSWMTVGSGITLSVTDLQVNAVVGNQNQTKVTCSTCCSLDSHHQYVWYRNGQILQGKTTASIQLSSTRPSEAAYYCQSDMRLTTPLQSVFHKNIAGL</sequence>